<name>A0A345CRL9_9GAMM</name>
<evidence type="ECO:0000313" key="2">
    <source>
        <dbReference type="Proteomes" id="UP000264980"/>
    </source>
</evidence>
<dbReference type="EMBL" id="CP013970">
    <property type="protein sequence ID" value="AXF76086.1"/>
    <property type="molecule type" value="Genomic_DNA"/>
</dbReference>
<dbReference type="Proteomes" id="UP000264980">
    <property type="component" value="Chromosome"/>
</dbReference>
<dbReference type="AlphaFoldDB" id="A0A345CRL9"/>
<reference evidence="2" key="1">
    <citation type="submission" date="2016-01" db="EMBL/GenBank/DDBJ databases">
        <authorList>
            <person name="Shapiro L."/>
        </authorList>
    </citation>
    <scope>NUCLEOTIDE SEQUENCE [LARGE SCALE GENOMIC DNA]</scope>
    <source>
        <strain evidence="2">MDcuke</strain>
    </source>
</reference>
<proteinExistence type="predicted"/>
<gene>
    <name evidence="1" type="ORF">AV903_08520</name>
</gene>
<dbReference type="RefSeq" id="WP_233481584.1">
    <property type="nucleotide sequence ID" value="NZ_CP013970.1"/>
</dbReference>
<organism evidence="1 2">
    <name type="scientific">Erwinia tracheiphila</name>
    <dbReference type="NCBI Taxonomy" id="65700"/>
    <lineage>
        <taxon>Bacteria</taxon>
        <taxon>Pseudomonadati</taxon>
        <taxon>Pseudomonadota</taxon>
        <taxon>Gammaproteobacteria</taxon>
        <taxon>Enterobacterales</taxon>
        <taxon>Erwiniaceae</taxon>
        <taxon>Erwinia</taxon>
    </lineage>
</organism>
<evidence type="ECO:0000313" key="1">
    <source>
        <dbReference type="EMBL" id="AXF76086.1"/>
    </source>
</evidence>
<sequence>MIKNESLRRNGNVAFIYPALQDKNGFNQPILNFTTKTKDVSVVMCAAFIDLDPDGDYMILMSMKSSSGNELLPFNTHSIIPKNDIHPAHKTTFLSAKIDFTIKESGCYMFECQLLEKPSYLIDSKVIKFNIFYDGE</sequence>
<accession>A0A345CRL9</accession>
<protein>
    <submittedName>
        <fullName evidence="1">Uncharacterized protein</fullName>
    </submittedName>
</protein>